<dbReference type="Proteomes" id="UP000245383">
    <property type="component" value="Unassembled WGS sequence"/>
</dbReference>
<evidence type="ECO:0000313" key="2">
    <source>
        <dbReference type="EMBL" id="PVU90320.1"/>
    </source>
</evidence>
<dbReference type="AlphaFoldDB" id="A0A2T9YDA2"/>
<dbReference type="OrthoDB" id="10684481at2759"/>
<proteinExistence type="predicted"/>
<name>A0A2T9YDA2_9FUNG</name>
<evidence type="ECO:0000313" key="3">
    <source>
        <dbReference type="Proteomes" id="UP000245383"/>
    </source>
</evidence>
<sequence length="468" mass="52916">MDNFSFKQPKLILILKVPGARPANWEKPAVVYKNISQEQILWDWLKHKFDLQATKFLRSAVKNWDVFDAIEASNQTGIPEKNLRAIICAIYKKLYNRTIVDTAYNLQETSKNGLSDNSALNQPLQIDNKLLSFELSKNLARISPIETKDFNSVESLYVYNNLSGLKHSNQMSSILLHNDKNSLPNNAHLSLNSDHNDLPLDQSLSNMDQDAHSDVRANLKLLESDFISGISRLKKIQNFKNISKTSNDLSILSNYQSSVKDNFTALNNIKTAENNTCFTQNILSNQKNTDFKDSCASMHTQDIIYKEPKINSKLRFSGSYDHASIKDTFSELNCTTHRVDKKTSYLANSDNVLYSDINLESDLHNLPSELNSTQNNNESSPETGNHELNKILDHANISQNNLLLLHPTSDKKNYSELSESSAFSDFSDESVTRSALRDALMSQMESTSASSAEYALEYYSIPPYKIKS</sequence>
<reference evidence="2 3" key="1">
    <citation type="journal article" date="2018" name="MBio">
        <title>Comparative Genomics Reveals the Core Gene Toolbox for the Fungus-Insect Symbiosis.</title>
        <authorList>
            <person name="Wang Y."/>
            <person name="Stata M."/>
            <person name="Wang W."/>
            <person name="Stajich J.E."/>
            <person name="White M.M."/>
            <person name="Moncalvo J.M."/>
        </authorList>
    </citation>
    <scope>NUCLEOTIDE SEQUENCE [LARGE SCALE GENOMIC DNA]</scope>
    <source>
        <strain evidence="2 3">SWE-8-4</strain>
    </source>
</reference>
<comment type="caution">
    <text evidence="2">The sequence shown here is derived from an EMBL/GenBank/DDBJ whole genome shotgun (WGS) entry which is preliminary data.</text>
</comment>
<accession>A0A2T9YDA2</accession>
<protein>
    <recommendedName>
        <fullName evidence="4">Autophagy-related protein 29</fullName>
    </recommendedName>
</protein>
<keyword evidence="3" id="KW-1185">Reference proteome</keyword>
<dbReference type="EMBL" id="MBFR01000265">
    <property type="protein sequence ID" value="PVU90320.1"/>
    <property type="molecule type" value="Genomic_DNA"/>
</dbReference>
<evidence type="ECO:0000256" key="1">
    <source>
        <dbReference type="SAM" id="MobiDB-lite"/>
    </source>
</evidence>
<gene>
    <name evidence="2" type="ORF">BB561_004923</name>
</gene>
<feature type="compositionally biased region" description="Polar residues" evidence="1">
    <location>
        <begin position="368"/>
        <end position="383"/>
    </location>
</feature>
<evidence type="ECO:0008006" key="4">
    <source>
        <dbReference type="Google" id="ProtNLM"/>
    </source>
</evidence>
<feature type="region of interest" description="Disordered" evidence="1">
    <location>
        <begin position="367"/>
        <end position="386"/>
    </location>
</feature>
<organism evidence="2 3">
    <name type="scientific">Smittium simulii</name>
    <dbReference type="NCBI Taxonomy" id="133385"/>
    <lineage>
        <taxon>Eukaryota</taxon>
        <taxon>Fungi</taxon>
        <taxon>Fungi incertae sedis</taxon>
        <taxon>Zoopagomycota</taxon>
        <taxon>Kickxellomycotina</taxon>
        <taxon>Harpellomycetes</taxon>
        <taxon>Harpellales</taxon>
        <taxon>Legeriomycetaceae</taxon>
        <taxon>Smittium</taxon>
    </lineage>
</organism>